<dbReference type="EMBL" id="ML210177">
    <property type="protein sequence ID" value="TFK26247.1"/>
    <property type="molecule type" value="Genomic_DNA"/>
</dbReference>
<dbReference type="PANTHER" id="PTHR28086">
    <property type="entry name" value="UPF0662 PROTEIN YPL260W"/>
    <property type="match status" value="1"/>
</dbReference>
<gene>
    <name evidence="2" type="ORF">FA15DRAFT_616341</name>
</gene>
<keyword evidence="3" id="KW-1185">Reference proteome</keyword>
<reference evidence="2 3" key="1">
    <citation type="journal article" date="2019" name="Nat. Ecol. Evol.">
        <title>Megaphylogeny resolves global patterns of mushroom evolution.</title>
        <authorList>
            <person name="Varga T."/>
            <person name="Krizsan K."/>
            <person name="Foldi C."/>
            <person name="Dima B."/>
            <person name="Sanchez-Garcia M."/>
            <person name="Sanchez-Ramirez S."/>
            <person name="Szollosi G.J."/>
            <person name="Szarkandi J.G."/>
            <person name="Papp V."/>
            <person name="Albert L."/>
            <person name="Andreopoulos W."/>
            <person name="Angelini C."/>
            <person name="Antonin V."/>
            <person name="Barry K.W."/>
            <person name="Bougher N.L."/>
            <person name="Buchanan P."/>
            <person name="Buyck B."/>
            <person name="Bense V."/>
            <person name="Catcheside P."/>
            <person name="Chovatia M."/>
            <person name="Cooper J."/>
            <person name="Damon W."/>
            <person name="Desjardin D."/>
            <person name="Finy P."/>
            <person name="Geml J."/>
            <person name="Haridas S."/>
            <person name="Hughes K."/>
            <person name="Justo A."/>
            <person name="Karasinski D."/>
            <person name="Kautmanova I."/>
            <person name="Kiss B."/>
            <person name="Kocsube S."/>
            <person name="Kotiranta H."/>
            <person name="LaButti K.M."/>
            <person name="Lechner B.E."/>
            <person name="Liimatainen K."/>
            <person name="Lipzen A."/>
            <person name="Lukacs Z."/>
            <person name="Mihaltcheva S."/>
            <person name="Morgado L.N."/>
            <person name="Niskanen T."/>
            <person name="Noordeloos M.E."/>
            <person name="Ohm R.A."/>
            <person name="Ortiz-Santana B."/>
            <person name="Ovrebo C."/>
            <person name="Racz N."/>
            <person name="Riley R."/>
            <person name="Savchenko A."/>
            <person name="Shiryaev A."/>
            <person name="Soop K."/>
            <person name="Spirin V."/>
            <person name="Szebenyi C."/>
            <person name="Tomsovsky M."/>
            <person name="Tulloss R.E."/>
            <person name="Uehling J."/>
            <person name="Grigoriev I.V."/>
            <person name="Vagvolgyi C."/>
            <person name="Papp T."/>
            <person name="Martin F.M."/>
            <person name="Miettinen O."/>
            <person name="Hibbett D.S."/>
            <person name="Nagy L.G."/>
        </authorList>
    </citation>
    <scope>NUCLEOTIDE SEQUENCE [LARGE SCALE GENOMIC DNA]</scope>
    <source>
        <strain evidence="2 3">CBS 121175</strain>
    </source>
</reference>
<dbReference type="AlphaFoldDB" id="A0A5C3L0D2"/>
<dbReference type="STRING" id="230819.A0A5C3L0D2"/>
<protein>
    <submittedName>
        <fullName evidence="2">Uncharacterized protein</fullName>
    </submittedName>
</protein>
<feature type="region of interest" description="Disordered" evidence="1">
    <location>
        <begin position="429"/>
        <end position="452"/>
    </location>
</feature>
<organism evidence="2 3">
    <name type="scientific">Coprinopsis marcescibilis</name>
    <name type="common">Agaric fungus</name>
    <name type="synonym">Psathyrella marcescibilis</name>
    <dbReference type="NCBI Taxonomy" id="230819"/>
    <lineage>
        <taxon>Eukaryota</taxon>
        <taxon>Fungi</taxon>
        <taxon>Dikarya</taxon>
        <taxon>Basidiomycota</taxon>
        <taxon>Agaricomycotina</taxon>
        <taxon>Agaricomycetes</taxon>
        <taxon>Agaricomycetidae</taxon>
        <taxon>Agaricales</taxon>
        <taxon>Agaricineae</taxon>
        <taxon>Psathyrellaceae</taxon>
        <taxon>Coprinopsis</taxon>
    </lineage>
</organism>
<evidence type="ECO:0000313" key="3">
    <source>
        <dbReference type="Proteomes" id="UP000307440"/>
    </source>
</evidence>
<evidence type="ECO:0000313" key="2">
    <source>
        <dbReference type="EMBL" id="TFK26247.1"/>
    </source>
</evidence>
<proteinExistence type="predicted"/>
<dbReference type="GO" id="GO:0005737">
    <property type="term" value="C:cytoplasm"/>
    <property type="evidence" value="ECO:0007669"/>
    <property type="project" value="TreeGrafter"/>
</dbReference>
<sequence length="452" mass="51088">MPEPVPQEELPILEALVNLRNRLTALKKDRGDFIKATDVNSLYQQVVKQVQKLNGVRDDNTTYNNRVDTTLADVFTLLSLFYLTIGKTREAPATYSQIASMRQILNHMNESGIYNEGDLVPFHKRLAGLRHIVQQDAEHGKHPSALTTLLERQLNECDAVVKQLIESLSVLSPELVPVHEKLVTIRRQLVALAAKEGTHKAELKPIQEELRKVDSARVDGKFLGPGGVVPASQAVCSSLLEECFEIAQEIKAHEDSKNVSSSLKPIHDRLRDLRAELESMVLTHRWTLRETDLWNYSLSLQEIDKMRVDGKFVDSDGEGPEGQYVLLYLLRRCYGLIYRLLSSSEPVSEELMPIANKLNTIKKCLNEVLKCGGPFNTRDLYPYQLALHQIDSMRRDGRFVGSDGSIPEGQGIIMANLNECHELVEMLKESMDEGETEEEEDDDDYDYNGSDE</sequence>
<accession>A0A5C3L0D2</accession>
<feature type="compositionally biased region" description="Acidic residues" evidence="1">
    <location>
        <begin position="432"/>
        <end position="452"/>
    </location>
</feature>
<dbReference type="OrthoDB" id="2011986at2759"/>
<dbReference type="GO" id="GO:0005634">
    <property type="term" value="C:nucleus"/>
    <property type="evidence" value="ECO:0007669"/>
    <property type="project" value="TreeGrafter"/>
</dbReference>
<dbReference type="Proteomes" id="UP000307440">
    <property type="component" value="Unassembled WGS sequence"/>
</dbReference>
<name>A0A5C3L0D2_COPMA</name>
<dbReference type="PANTHER" id="PTHR28086:SF1">
    <property type="entry name" value="CU(2+) SUPPRESSING AND BLEOMYCIN SENSITIVE PROTEIN 1"/>
    <property type="match status" value="1"/>
</dbReference>
<evidence type="ECO:0000256" key="1">
    <source>
        <dbReference type="SAM" id="MobiDB-lite"/>
    </source>
</evidence>
<dbReference type="Pfam" id="PF10303">
    <property type="entry name" value="DUF2408"/>
    <property type="match status" value="2"/>
</dbReference>
<dbReference type="InterPro" id="IPR018810">
    <property type="entry name" value="UPF0662"/>
</dbReference>